<dbReference type="OMA" id="WCYYITI"/>
<evidence type="ECO:0000259" key="8">
    <source>
        <dbReference type="PROSITE" id="PS50850"/>
    </source>
</evidence>
<evidence type="ECO:0000256" key="7">
    <source>
        <dbReference type="SAM" id="Phobius"/>
    </source>
</evidence>
<dbReference type="Proteomes" id="UP000258309">
    <property type="component" value="Unassembled WGS sequence"/>
</dbReference>
<dbReference type="CDD" id="cd06179">
    <property type="entry name" value="MFS_TRI12_like"/>
    <property type="match status" value="1"/>
</dbReference>
<dbReference type="PROSITE" id="PS00216">
    <property type="entry name" value="SUGAR_TRANSPORT_1"/>
    <property type="match status" value="1"/>
</dbReference>
<dbReference type="InterPro" id="IPR005829">
    <property type="entry name" value="Sugar_transporter_CS"/>
</dbReference>
<feature type="transmembrane region" description="Helical" evidence="7">
    <location>
        <begin position="295"/>
        <end position="315"/>
    </location>
</feature>
<proteinExistence type="predicted"/>
<dbReference type="InterPro" id="IPR053791">
    <property type="entry name" value="MFS_Tri12-like"/>
</dbReference>
<accession>A0A3E2GZE3</accession>
<keyword evidence="3 7" id="KW-0812">Transmembrane</keyword>
<keyword evidence="2" id="KW-0813">Transport</keyword>
<keyword evidence="10" id="KW-1185">Reference proteome</keyword>
<feature type="region of interest" description="Disordered" evidence="6">
    <location>
        <begin position="634"/>
        <end position="704"/>
    </location>
</feature>
<protein>
    <recommendedName>
        <fullName evidence="8">Major facilitator superfamily (MFS) profile domain-containing protein</fullName>
    </recommendedName>
</protein>
<feature type="compositionally biased region" description="Basic and acidic residues" evidence="6">
    <location>
        <begin position="1"/>
        <end position="18"/>
    </location>
</feature>
<feature type="transmembrane region" description="Helical" evidence="7">
    <location>
        <begin position="136"/>
        <end position="154"/>
    </location>
</feature>
<dbReference type="EMBL" id="NCSJ02000284">
    <property type="protein sequence ID" value="RFU26113.1"/>
    <property type="molecule type" value="Genomic_DNA"/>
</dbReference>
<evidence type="ECO:0000256" key="2">
    <source>
        <dbReference type="ARBA" id="ARBA00022448"/>
    </source>
</evidence>
<feature type="transmembrane region" description="Helical" evidence="7">
    <location>
        <begin position="373"/>
        <end position="391"/>
    </location>
</feature>
<dbReference type="InterPro" id="IPR020846">
    <property type="entry name" value="MFS_dom"/>
</dbReference>
<organism evidence="9 10">
    <name type="scientific">Scytalidium lignicola</name>
    <name type="common">Hyphomycete</name>
    <dbReference type="NCBI Taxonomy" id="5539"/>
    <lineage>
        <taxon>Eukaryota</taxon>
        <taxon>Fungi</taxon>
        <taxon>Dikarya</taxon>
        <taxon>Ascomycota</taxon>
        <taxon>Pezizomycotina</taxon>
        <taxon>Leotiomycetes</taxon>
        <taxon>Leotiomycetes incertae sedis</taxon>
        <taxon>Scytalidium</taxon>
    </lineage>
</organism>
<dbReference type="PANTHER" id="PTHR23501">
    <property type="entry name" value="MAJOR FACILITATOR SUPERFAMILY"/>
    <property type="match status" value="1"/>
</dbReference>
<evidence type="ECO:0000256" key="3">
    <source>
        <dbReference type="ARBA" id="ARBA00022692"/>
    </source>
</evidence>
<dbReference type="InterPro" id="IPR010573">
    <property type="entry name" value="MFS_Str1/Tri12-like"/>
</dbReference>
<reference evidence="9 10" key="1">
    <citation type="submission" date="2018-05" db="EMBL/GenBank/DDBJ databases">
        <title>Draft genome sequence of Scytalidium lignicola DSM 105466, a ubiquitous saprotrophic fungus.</title>
        <authorList>
            <person name="Buettner E."/>
            <person name="Gebauer A.M."/>
            <person name="Hofrichter M."/>
            <person name="Liers C."/>
            <person name="Kellner H."/>
        </authorList>
    </citation>
    <scope>NUCLEOTIDE SEQUENCE [LARGE SCALE GENOMIC DNA]</scope>
    <source>
        <strain evidence="9 10">DSM 105466</strain>
    </source>
</reference>
<feature type="transmembrane region" description="Helical" evidence="7">
    <location>
        <begin position="559"/>
        <end position="577"/>
    </location>
</feature>
<feature type="transmembrane region" description="Helical" evidence="7">
    <location>
        <begin position="336"/>
        <end position="353"/>
    </location>
</feature>
<dbReference type="PROSITE" id="PS50850">
    <property type="entry name" value="MFS"/>
    <property type="match status" value="1"/>
</dbReference>
<evidence type="ECO:0000313" key="10">
    <source>
        <dbReference type="Proteomes" id="UP000258309"/>
    </source>
</evidence>
<sequence length="704" mass="76619">MSKPSDKPEAAIGEKPETVEQETAQTLPITEKETGDDTNTNSPSGARNDAELALDHSNNEEPKISASTLMAVFFMGISYVACISCGLVMPAGIVSQIGTALGDMDNIVWIPGSWGVASAVSFSIAGRFSDIFGRRYVLISGQLFTLIGSIVASTAHKTTIVAAGSTIIGFGAGVIFVSYPGISELLPNKYRGIGVGWTEFCITVPWAGLGTLIAQLFVVHATWRWVYYIGIIYAALSVTGTAIFYFPPSRPRNDWDKSRWQEFKELDFIGLLLFSSGLTIFLVGITYLGKADYSVALVASTIIIGAFLFAGCLLYDFTIPKDPIFPYRLFTMYREFTVHLVILFVAGMIWQAITTLGPQATLYMFTNDPIRIGVLQIPNNISGLLGGWIMPSLVHKIKHVREQILFALLIETVFTACYAAAVPDHEIAWSVLQLFGQCCFTWVTLLAYVASGLFVPHEDLGVSAGLIGTFRSAGNSVGNAIFSTILTSVVNKQMPKRVAQAAIENGFPASQIPELIPAVVENAVGVPGAFSSISQATPAVIAATSTAFKHAYAYAFQRVFYSTIPFGVIALVAAWYVRDPSPLLNNDVAVHQEKEVLARERKVAVDKHAQEALTCWNYLDYHAWPGRIKATTEEPIKERKNTENCSRVGDSPKKGNRQGHTNCAEQNDAGDMPAINEKSYHKATEKITSIDQEDINNDDSPAKT</sequence>
<feature type="transmembrane region" description="Helical" evidence="7">
    <location>
        <begin position="69"/>
        <end position="94"/>
    </location>
</feature>
<dbReference type="PANTHER" id="PTHR23501:SF109">
    <property type="entry name" value="MAJOR FACILITATOR SUPERFAMILY (MFS) PROFILE DOMAIN-CONTAINING PROTEIN-RELATED"/>
    <property type="match status" value="1"/>
</dbReference>
<comment type="caution">
    <text evidence="9">The sequence shown here is derived from an EMBL/GenBank/DDBJ whole genome shotgun (WGS) entry which is preliminary data.</text>
</comment>
<dbReference type="OrthoDB" id="4139357at2759"/>
<gene>
    <name evidence="9" type="ORF">B7463_g10227</name>
</gene>
<feature type="transmembrane region" description="Helical" evidence="7">
    <location>
        <begin position="160"/>
        <end position="179"/>
    </location>
</feature>
<feature type="transmembrane region" description="Helical" evidence="7">
    <location>
        <begin position="403"/>
        <end position="421"/>
    </location>
</feature>
<name>A0A3E2GZE3_SCYLI</name>
<feature type="non-terminal residue" evidence="9">
    <location>
        <position position="1"/>
    </location>
</feature>
<evidence type="ECO:0000256" key="1">
    <source>
        <dbReference type="ARBA" id="ARBA00004141"/>
    </source>
</evidence>
<feature type="domain" description="Major facilitator superfamily (MFS) profile" evidence="8">
    <location>
        <begin position="64"/>
        <end position="582"/>
    </location>
</feature>
<dbReference type="InterPro" id="IPR036259">
    <property type="entry name" value="MFS_trans_sf"/>
</dbReference>
<evidence type="ECO:0000313" key="9">
    <source>
        <dbReference type="EMBL" id="RFU26113.1"/>
    </source>
</evidence>
<dbReference type="GO" id="GO:0022857">
    <property type="term" value="F:transmembrane transporter activity"/>
    <property type="evidence" value="ECO:0007669"/>
    <property type="project" value="InterPro"/>
</dbReference>
<comment type="subcellular location">
    <subcellularLocation>
        <location evidence="1">Membrane</location>
        <topology evidence="1">Multi-pass membrane protein</topology>
    </subcellularLocation>
</comment>
<feature type="non-terminal residue" evidence="9">
    <location>
        <position position="704"/>
    </location>
</feature>
<feature type="transmembrane region" description="Helical" evidence="7">
    <location>
        <begin position="268"/>
        <end position="289"/>
    </location>
</feature>
<feature type="transmembrane region" description="Helical" evidence="7">
    <location>
        <begin position="106"/>
        <end position="124"/>
    </location>
</feature>
<evidence type="ECO:0000256" key="6">
    <source>
        <dbReference type="SAM" id="MobiDB-lite"/>
    </source>
</evidence>
<dbReference type="GO" id="GO:0005886">
    <property type="term" value="C:plasma membrane"/>
    <property type="evidence" value="ECO:0007669"/>
    <property type="project" value="TreeGrafter"/>
</dbReference>
<evidence type="ECO:0000256" key="4">
    <source>
        <dbReference type="ARBA" id="ARBA00022989"/>
    </source>
</evidence>
<dbReference type="SUPFAM" id="SSF103473">
    <property type="entry name" value="MFS general substrate transporter"/>
    <property type="match status" value="1"/>
</dbReference>
<feature type="transmembrane region" description="Helical" evidence="7">
    <location>
        <begin position="427"/>
        <end position="450"/>
    </location>
</feature>
<evidence type="ECO:0000256" key="5">
    <source>
        <dbReference type="ARBA" id="ARBA00023136"/>
    </source>
</evidence>
<dbReference type="AlphaFoldDB" id="A0A3E2GZE3"/>
<dbReference type="Gene3D" id="1.20.1250.20">
    <property type="entry name" value="MFS general substrate transporter like domains"/>
    <property type="match status" value="2"/>
</dbReference>
<dbReference type="Pfam" id="PF06609">
    <property type="entry name" value="TRI12"/>
    <property type="match status" value="1"/>
</dbReference>
<feature type="transmembrane region" description="Helical" evidence="7">
    <location>
        <begin position="200"/>
        <end position="219"/>
    </location>
</feature>
<keyword evidence="5 7" id="KW-0472">Membrane</keyword>
<keyword evidence="4 7" id="KW-1133">Transmembrane helix</keyword>
<feature type="transmembrane region" description="Helical" evidence="7">
    <location>
        <begin position="225"/>
        <end position="247"/>
    </location>
</feature>
<feature type="region of interest" description="Disordered" evidence="6">
    <location>
        <begin position="1"/>
        <end position="49"/>
    </location>
</feature>